<evidence type="ECO:0000256" key="1">
    <source>
        <dbReference type="SAM" id="MobiDB-lite"/>
    </source>
</evidence>
<feature type="region of interest" description="Disordered" evidence="1">
    <location>
        <begin position="1"/>
        <end position="23"/>
    </location>
</feature>
<keyword evidence="3" id="KW-1185">Reference proteome</keyword>
<proteinExistence type="predicted"/>
<organism evidence="2 3">
    <name type="scientific">Occultella glacieicola</name>
    <dbReference type="NCBI Taxonomy" id="2518684"/>
    <lineage>
        <taxon>Bacteria</taxon>
        <taxon>Bacillati</taxon>
        <taxon>Actinomycetota</taxon>
        <taxon>Actinomycetes</taxon>
        <taxon>Micrococcales</taxon>
        <taxon>Ruaniaceae</taxon>
        <taxon>Occultella</taxon>
    </lineage>
</organism>
<feature type="compositionally biased region" description="Basic residues" evidence="1">
    <location>
        <begin position="1"/>
        <end position="14"/>
    </location>
</feature>
<gene>
    <name evidence="2" type="ORF">EXU48_21000</name>
</gene>
<reference evidence="2 3" key="1">
    <citation type="submission" date="2019-03" db="EMBL/GenBank/DDBJ databases">
        <title>Genomic features of bacteria from cold environments.</title>
        <authorList>
            <person name="Shen L."/>
        </authorList>
    </citation>
    <scope>NUCLEOTIDE SEQUENCE [LARGE SCALE GENOMIC DNA]</scope>
    <source>
        <strain evidence="3">T3246-1</strain>
    </source>
</reference>
<dbReference type="EMBL" id="SMNA01000013">
    <property type="protein sequence ID" value="TDE89283.1"/>
    <property type="molecule type" value="Genomic_DNA"/>
</dbReference>
<dbReference type="Gene3D" id="2.60.120.200">
    <property type="match status" value="1"/>
</dbReference>
<name>A0ABY2DYM6_9MICO</name>
<comment type="caution">
    <text evidence="2">The sequence shown here is derived from an EMBL/GenBank/DDBJ whole genome shotgun (WGS) entry which is preliminary data.</text>
</comment>
<dbReference type="InterPro" id="IPR013320">
    <property type="entry name" value="ConA-like_dom_sf"/>
</dbReference>
<evidence type="ECO:0000313" key="3">
    <source>
        <dbReference type="Proteomes" id="UP000504882"/>
    </source>
</evidence>
<sequence length="233" mass="25669">MGPRRGARARRPRRPGVSGYRNPLAGPADVADWVLEGDGAVTFPQGRMRLESTRDPAEGQAANLVFWCPVEVSDGVAISWDFWPVHEPGLCILFFAATGHGGLDLFDPALPARTGEYEQYHHGALDAYHVSYFRRRWPDERALHTCNLRKSHGFHLVASGPDPLPGVPDARGPYRVRLTLSRGAVTFSINDVESFRWVDDGSVGGPPLGSGRIGFRQMAPMIAEYANLRIEPI</sequence>
<dbReference type="InterPro" id="IPR015305">
    <property type="entry name" value="DUF1961"/>
</dbReference>
<dbReference type="SUPFAM" id="SSF49899">
    <property type="entry name" value="Concanavalin A-like lectins/glucanases"/>
    <property type="match status" value="1"/>
</dbReference>
<dbReference type="Pfam" id="PF09224">
    <property type="entry name" value="DUF1961"/>
    <property type="match status" value="1"/>
</dbReference>
<accession>A0ABY2DYM6</accession>
<dbReference type="Proteomes" id="UP000504882">
    <property type="component" value="Unassembled WGS sequence"/>
</dbReference>
<protein>
    <submittedName>
        <fullName evidence="2">DUF1961 family protein</fullName>
    </submittedName>
</protein>
<evidence type="ECO:0000313" key="2">
    <source>
        <dbReference type="EMBL" id="TDE89283.1"/>
    </source>
</evidence>